<dbReference type="AlphaFoldDB" id="A0A345V5R6"/>
<evidence type="ECO:0000313" key="2">
    <source>
        <dbReference type="Proteomes" id="UP000254535"/>
    </source>
</evidence>
<protein>
    <recommendedName>
        <fullName evidence="3">Bacterial EndoU nuclease domain-containing protein</fullName>
    </recommendedName>
</protein>
<evidence type="ECO:0008006" key="3">
    <source>
        <dbReference type="Google" id="ProtNLM"/>
    </source>
</evidence>
<gene>
    <name evidence="1" type="ORF">CFN16_09810</name>
</gene>
<reference evidence="1 2" key="1">
    <citation type="submission" date="2017-07" db="EMBL/GenBank/DDBJ databases">
        <title>Genome sequence of Pseudomonas NEP1.</title>
        <authorList>
            <person name="Nascimento F.X."/>
        </authorList>
    </citation>
    <scope>NUCLEOTIDE SEQUENCE [LARGE SCALE GENOMIC DNA]</scope>
    <source>
        <strain evidence="1 2">NEP1</strain>
    </source>
</reference>
<sequence length="55" mass="5838">MLKVTDEVAAEPGKILRNKSGALVTEHTKIVDGVEWQVIKENGAVTSSYPTGATP</sequence>
<name>A0A345V5R6_PSEFL</name>
<evidence type="ECO:0000313" key="1">
    <source>
        <dbReference type="EMBL" id="AXJ08068.1"/>
    </source>
</evidence>
<organism evidence="1 2">
    <name type="scientific">Pseudomonas fluorescens</name>
    <dbReference type="NCBI Taxonomy" id="294"/>
    <lineage>
        <taxon>Bacteria</taxon>
        <taxon>Pseudomonadati</taxon>
        <taxon>Pseudomonadota</taxon>
        <taxon>Gammaproteobacteria</taxon>
        <taxon>Pseudomonadales</taxon>
        <taxon>Pseudomonadaceae</taxon>
        <taxon>Pseudomonas</taxon>
    </lineage>
</organism>
<accession>A0A345V5R6</accession>
<proteinExistence type="predicted"/>
<dbReference type="EMBL" id="CP022313">
    <property type="protein sequence ID" value="AXJ08068.1"/>
    <property type="molecule type" value="Genomic_DNA"/>
</dbReference>
<dbReference type="Proteomes" id="UP000254535">
    <property type="component" value="Chromosome"/>
</dbReference>